<dbReference type="SUPFAM" id="SSF53474">
    <property type="entry name" value="alpha/beta-Hydrolases"/>
    <property type="match status" value="1"/>
</dbReference>
<evidence type="ECO:0000256" key="1">
    <source>
        <dbReference type="ARBA" id="ARBA00005964"/>
    </source>
</evidence>
<evidence type="ECO:0000256" key="3">
    <source>
        <dbReference type="RuleBase" id="RU361235"/>
    </source>
</evidence>
<dbReference type="EMBL" id="VDHJ01000010">
    <property type="protein sequence ID" value="TNL96602.1"/>
    <property type="molecule type" value="Genomic_DNA"/>
</dbReference>
<keyword evidence="6" id="KW-1185">Reference proteome</keyword>
<evidence type="ECO:0000259" key="4">
    <source>
        <dbReference type="Pfam" id="PF00135"/>
    </source>
</evidence>
<accession>A0A5C4U3H5</accession>
<dbReference type="PANTHER" id="PTHR43142">
    <property type="entry name" value="CARBOXYLIC ESTER HYDROLASE"/>
    <property type="match status" value="1"/>
</dbReference>
<protein>
    <recommendedName>
        <fullName evidence="3">Carboxylic ester hydrolase</fullName>
        <ecNumber evidence="3">3.1.1.-</ecNumber>
    </recommendedName>
</protein>
<dbReference type="PANTHER" id="PTHR43142:SF8">
    <property type="entry name" value="CARBOXYLIC ESTER HYDROLASE"/>
    <property type="match status" value="1"/>
</dbReference>
<evidence type="ECO:0000313" key="6">
    <source>
        <dbReference type="Proteomes" id="UP000312032"/>
    </source>
</evidence>
<dbReference type="OrthoDB" id="3199405at2"/>
<reference evidence="5 6" key="1">
    <citation type="submission" date="2019-06" db="EMBL/GenBank/DDBJ databases">
        <authorList>
            <person name="Li J."/>
        </authorList>
    </citation>
    <scope>NUCLEOTIDE SEQUENCE [LARGE SCALE GENOMIC DNA]</scope>
    <source>
        <strain evidence="5 6">LMG 28165</strain>
    </source>
</reference>
<dbReference type="InterPro" id="IPR019826">
    <property type="entry name" value="Carboxylesterase_B_AS"/>
</dbReference>
<feature type="domain" description="Carboxylesterase type B" evidence="4">
    <location>
        <begin position="35"/>
        <end position="164"/>
    </location>
</feature>
<dbReference type="RefSeq" id="WP_139465956.1">
    <property type="nucleotide sequence ID" value="NZ_VDHJ01000010.1"/>
</dbReference>
<dbReference type="Gene3D" id="3.40.50.1820">
    <property type="entry name" value="alpha/beta hydrolase"/>
    <property type="match status" value="1"/>
</dbReference>
<comment type="similarity">
    <text evidence="1 3">Belongs to the type-B carboxylesterase/lipase family.</text>
</comment>
<name>A0A5C4U3H5_9CORY</name>
<comment type="caution">
    <text evidence="5">The sequence shown here is derived from an EMBL/GenBank/DDBJ whole genome shotgun (WGS) entry which is preliminary data.</text>
</comment>
<sequence>MRDFTERSDGIVCATAPALFDDPLRGERPDGIPITLSVIRPKDSRPGDDLPVIAFVHGGRFESGDSANSPLEELAALGAVVVCLGYRLRAPGWVPLQGDTPAHYRGVEDCQQGLEWIQRHVEEFGGDPTNVTLVGQSAGAAIVLWLSRRDHYRGGFRRVLALSPAFPRRPWRDRRWVFRAALGAPLTRERLNAVNPARLDRAFWRLRRAIAMDIPLGPHPFDESELSSVDLVVSATSQEMRNEPVSSSLDSRGLSRLGLRLFARATGVKDVSGYSSTTDFSGDVFIRRFAEQAARRPAGRTWLMEIADAAHCDDIEALFAGGAFTQWVYGFACGQKPQWPEYRAEYQAARLDLETGALTPTTDPFALARGLFA</sequence>
<gene>
    <name evidence="5" type="ORF">FHE74_07855</name>
</gene>
<dbReference type="Pfam" id="PF00135">
    <property type="entry name" value="COesterase"/>
    <property type="match status" value="1"/>
</dbReference>
<dbReference type="GO" id="GO:0016787">
    <property type="term" value="F:hydrolase activity"/>
    <property type="evidence" value="ECO:0007669"/>
    <property type="project" value="UniProtKB-KW"/>
</dbReference>
<dbReference type="Proteomes" id="UP000312032">
    <property type="component" value="Unassembled WGS sequence"/>
</dbReference>
<dbReference type="EC" id="3.1.1.-" evidence="3"/>
<evidence type="ECO:0000256" key="2">
    <source>
        <dbReference type="ARBA" id="ARBA00022801"/>
    </source>
</evidence>
<keyword evidence="2 3" id="KW-0378">Hydrolase</keyword>
<dbReference type="InterPro" id="IPR002018">
    <property type="entry name" value="CarbesteraseB"/>
</dbReference>
<dbReference type="PROSITE" id="PS00122">
    <property type="entry name" value="CARBOXYLESTERASE_B_1"/>
    <property type="match status" value="1"/>
</dbReference>
<dbReference type="AlphaFoldDB" id="A0A5C4U3H5"/>
<organism evidence="5 6">
    <name type="scientific">Corynebacterium tapiri</name>
    <dbReference type="NCBI Taxonomy" id="1448266"/>
    <lineage>
        <taxon>Bacteria</taxon>
        <taxon>Bacillati</taxon>
        <taxon>Actinomycetota</taxon>
        <taxon>Actinomycetes</taxon>
        <taxon>Mycobacteriales</taxon>
        <taxon>Corynebacteriaceae</taxon>
        <taxon>Corynebacterium</taxon>
    </lineage>
</organism>
<evidence type="ECO:0000313" key="5">
    <source>
        <dbReference type="EMBL" id="TNL96602.1"/>
    </source>
</evidence>
<dbReference type="InterPro" id="IPR029058">
    <property type="entry name" value="AB_hydrolase_fold"/>
</dbReference>
<proteinExistence type="inferred from homology"/>